<dbReference type="InterPro" id="IPR050743">
    <property type="entry name" value="2-oxoacid_DH_E2_comp"/>
</dbReference>
<dbReference type="AlphaFoldDB" id="A0A090KX46"/>
<dbReference type="Gene3D" id="3.30.559.10">
    <property type="entry name" value="Chloramphenicol acetyltransferase-like domain"/>
    <property type="match status" value="1"/>
</dbReference>
<dbReference type="Gene3D" id="4.10.320.10">
    <property type="entry name" value="E3-binding domain"/>
    <property type="match status" value="1"/>
</dbReference>
<dbReference type="RefSeq" id="WP_034773641.1">
    <property type="nucleotide sequence ID" value="NZ_CCRF01000105.1"/>
</dbReference>
<dbReference type="SUPFAM" id="SSF51230">
    <property type="entry name" value="Single hybrid motif"/>
    <property type="match status" value="1"/>
</dbReference>
<evidence type="ECO:0000256" key="3">
    <source>
        <dbReference type="ARBA" id="ARBA00022679"/>
    </source>
</evidence>
<keyword evidence="3 6" id="KW-0808">Transferase</keyword>
<dbReference type="Gene3D" id="2.40.50.100">
    <property type="match status" value="1"/>
</dbReference>
<organism evidence="9 12">
    <name type="scientific">Caldibacillus thermoamylovorans</name>
    <dbReference type="NCBI Taxonomy" id="35841"/>
    <lineage>
        <taxon>Bacteria</taxon>
        <taxon>Bacillati</taxon>
        <taxon>Bacillota</taxon>
        <taxon>Bacilli</taxon>
        <taxon>Bacillales</taxon>
        <taxon>Bacillaceae</taxon>
        <taxon>Caldibacillus</taxon>
    </lineage>
</organism>
<dbReference type="EMBL" id="JXLU01000049">
    <property type="protein sequence ID" value="KIO73341.1"/>
    <property type="molecule type" value="Genomic_DNA"/>
</dbReference>
<dbReference type="PROSITE" id="PS51826">
    <property type="entry name" value="PSBD"/>
    <property type="match status" value="1"/>
</dbReference>
<dbReference type="GO" id="GO:0016407">
    <property type="term" value="F:acetyltransferase activity"/>
    <property type="evidence" value="ECO:0007669"/>
    <property type="project" value="TreeGrafter"/>
</dbReference>
<dbReference type="SUPFAM" id="SSF52777">
    <property type="entry name" value="CoA-dependent acyltransferases"/>
    <property type="match status" value="1"/>
</dbReference>
<dbReference type="Proteomes" id="UP000040576">
    <property type="component" value="Unassembled WGS sequence"/>
</dbReference>
<dbReference type="Pfam" id="PF02817">
    <property type="entry name" value="E3_binding"/>
    <property type="match status" value="1"/>
</dbReference>
<dbReference type="CDD" id="cd06849">
    <property type="entry name" value="lipoyl_domain"/>
    <property type="match status" value="1"/>
</dbReference>
<dbReference type="InterPro" id="IPR001078">
    <property type="entry name" value="2-oxoacid_DH_actylTfrase"/>
</dbReference>
<dbReference type="Pfam" id="PF00364">
    <property type="entry name" value="Biotin_lipoyl"/>
    <property type="match status" value="1"/>
</dbReference>
<dbReference type="PROSITE" id="PS50968">
    <property type="entry name" value="BIOTINYL_LIPOYL"/>
    <property type="match status" value="1"/>
</dbReference>
<dbReference type="InterPro" id="IPR036625">
    <property type="entry name" value="E3-bd_dom_sf"/>
</dbReference>
<dbReference type="Pfam" id="PF00198">
    <property type="entry name" value="2-oxoacid_dh"/>
    <property type="match status" value="1"/>
</dbReference>
<dbReference type="PATRIC" id="fig|35841.7.peg.3373"/>
<comment type="similarity">
    <text evidence="2 6">Belongs to the 2-oxoacid dehydrogenase family.</text>
</comment>
<sequence>MSTEILMPKLGLTMTSGVVDEWIKKEGEPVQKGEHVCTISSEKLTAEVEAPADGILVKIIVAEGEEADVKEPIGIVAQEGETIDTQQPEETVSKPKQNQRVQEQLVPVSAKKPLVSNGERIFASPLARILAKEKNIDLTLIKGTGGNNRITKRDIEAYEHSATREVASTTDVVASSKSTASQNMGAGLTGMRKVIAKRMKTSLDQTAQLTIHRKADLTAFIKFKEEIKRHLSDTEIAGSLSLTVCVSKAVILALKEYPEMNSWYEPDTNGFQTFDEVHLGIATALSDGLMVPVIRNAHQMSLKELSGAITKVTQAAREGSLAGELVTGSTFTITNLGKSGIEYFTPILNTPETGILGVGSLQDKLTLNNDGQVITTKELPLSLTFDHQLIDGAPAAEFLGRIVSFIEKPYSLLL</sequence>
<evidence type="ECO:0000256" key="6">
    <source>
        <dbReference type="RuleBase" id="RU003423"/>
    </source>
</evidence>
<feature type="domain" description="Lipoyl-binding" evidence="7">
    <location>
        <begin position="2"/>
        <end position="77"/>
    </location>
</feature>
<dbReference type="PANTHER" id="PTHR43178">
    <property type="entry name" value="DIHYDROLIPOAMIDE ACETYLTRANSFERASE COMPONENT OF PYRUVATE DEHYDROGENASE COMPLEX"/>
    <property type="match status" value="1"/>
</dbReference>
<dbReference type="InterPro" id="IPR023213">
    <property type="entry name" value="CAT-like_dom_sf"/>
</dbReference>
<evidence type="ECO:0000259" key="7">
    <source>
        <dbReference type="PROSITE" id="PS50968"/>
    </source>
</evidence>
<reference evidence="9 12" key="1">
    <citation type="submission" date="2014-07" db="EMBL/GenBank/DDBJ databases">
        <authorList>
            <person name="Wibberg Daniel"/>
        </authorList>
    </citation>
    <scope>NUCLEOTIDE SEQUENCE [LARGE SCALE GENOMIC DNA]</scope>
</reference>
<dbReference type="SUPFAM" id="SSF47005">
    <property type="entry name" value="Peripheral subunit-binding domain of 2-oxo acid dehydrogenase complex"/>
    <property type="match status" value="1"/>
</dbReference>
<dbReference type="GO" id="GO:0031405">
    <property type="term" value="F:lipoic acid binding"/>
    <property type="evidence" value="ECO:0007669"/>
    <property type="project" value="TreeGrafter"/>
</dbReference>
<dbReference type="PANTHER" id="PTHR43178:SF5">
    <property type="entry name" value="LIPOAMIDE ACYLTRANSFERASE COMPONENT OF BRANCHED-CHAIN ALPHA-KETO ACID DEHYDROGENASE COMPLEX, MITOCHONDRIAL"/>
    <property type="match status" value="1"/>
</dbReference>
<comment type="cofactor">
    <cofactor evidence="1 6">
        <name>(R)-lipoate</name>
        <dbReference type="ChEBI" id="CHEBI:83088"/>
    </cofactor>
</comment>
<dbReference type="InterPro" id="IPR011053">
    <property type="entry name" value="Single_hybrid_motif"/>
</dbReference>
<evidence type="ECO:0000256" key="2">
    <source>
        <dbReference type="ARBA" id="ARBA00007317"/>
    </source>
</evidence>
<evidence type="ECO:0000256" key="4">
    <source>
        <dbReference type="ARBA" id="ARBA00022823"/>
    </source>
</evidence>
<dbReference type="GO" id="GO:0005737">
    <property type="term" value="C:cytoplasm"/>
    <property type="evidence" value="ECO:0007669"/>
    <property type="project" value="TreeGrafter"/>
</dbReference>
<gene>
    <name evidence="10" type="ORF">B4167_2195</name>
    <name evidence="9" type="ORF">BT1A1_3518</name>
</gene>
<keyword evidence="5 6" id="KW-0012">Acyltransferase</keyword>
<keyword evidence="12" id="KW-1185">Reference proteome</keyword>
<dbReference type="EC" id="2.3.1.-" evidence="6"/>
<evidence type="ECO:0000256" key="5">
    <source>
        <dbReference type="ARBA" id="ARBA00023315"/>
    </source>
</evidence>
<evidence type="ECO:0000313" key="12">
    <source>
        <dbReference type="Proteomes" id="UP000040576"/>
    </source>
</evidence>
<dbReference type="OrthoDB" id="9805770at2"/>
<accession>A0A090KX46</accession>
<evidence type="ECO:0000313" key="9">
    <source>
        <dbReference type="EMBL" id="CEE03299.1"/>
    </source>
</evidence>
<dbReference type="EMBL" id="CCRF01000105">
    <property type="protein sequence ID" value="CEE03299.1"/>
    <property type="molecule type" value="Genomic_DNA"/>
</dbReference>
<name>A0A090KX46_9BACI</name>
<dbReference type="Proteomes" id="UP000032076">
    <property type="component" value="Unassembled WGS sequence"/>
</dbReference>
<dbReference type="InterPro" id="IPR000089">
    <property type="entry name" value="Biotin_lipoyl"/>
</dbReference>
<evidence type="ECO:0000259" key="8">
    <source>
        <dbReference type="PROSITE" id="PS51826"/>
    </source>
</evidence>
<protein>
    <recommendedName>
        <fullName evidence="6">Dihydrolipoamide acetyltransferase component of pyruvate dehydrogenase complex</fullName>
        <ecNumber evidence="6">2.3.1.-</ecNumber>
    </recommendedName>
</protein>
<feature type="domain" description="Peripheral subunit-binding (PSBD)" evidence="8">
    <location>
        <begin position="122"/>
        <end position="159"/>
    </location>
</feature>
<evidence type="ECO:0000313" key="11">
    <source>
        <dbReference type="Proteomes" id="UP000032076"/>
    </source>
</evidence>
<keyword evidence="4 6" id="KW-0450">Lipoyl</keyword>
<evidence type="ECO:0000313" key="10">
    <source>
        <dbReference type="EMBL" id="KIO73341.1"/>
    </source>
</evidence>
<evidence type="ECO:0000256" key="1">
    <source>
        <dbReference type="ARBA" id="ARBA00001938"/>
    </source>
</evidence>
<reference evidence="10 11" key="2">
    <citation type="submission" date="2015-01" db="EMBL/GenBank/DDBJ databases">
        <title>Draft Genome Sequences of Four Bacillus thermoamylovorans Strains, Isolated From Food Products.</title>
        <authorList>
            <person name="Krawcyk A.O."/>
            <person name="Berendsen E.M."/>
            <person name="Eijlander R.T."/>
            <person name="de Jong A."/>
            <person name="Wells-Bennik M."/>
            <person name="Kuipers O.P."/>
        </authorList>
    </citation>
    <scope>NUCLEOTIDE SEQUENCE [LARGE SCALE GENOMIC DNA]</scope>
    <source>
        <strain evidence="10 11">B4167</strain>
    </source>
</reference>
<dbReference type="InterPro" id="IPR004167">
    <property type="entry name" value="PSBD"/>
</dbReference>
<proteinExistence type="inferred from homology"/>